<evidence type="ECO:0000256" key="9">
    <source>
        <dbReference type="HAMAP-Rule" id="MF_00173"/>
    </source>
</evidence>
<evidence type="ECO:0000313" key="19">
    <source>
        <dbReference type="Proteomes" id="UP000405805"/>
    </source>
</evidence>
<dbReference type="Pfam" id="PF02863">
    <property type="entry name" value="Arg_repressor_C"/>
    <property type="match status" value="1"/>
</dbReference>
<dbReference type="GO" id="GO:0006526">
    <property type="term" value="P:L-arginine biosynthetic process"/>
    <property type="evidence" value="ECO:0007669"/>
    <property type="project" value="UniProtKB-UniPathway"/>
</dbReference>
<dbReference type="InterPro" id="IPR036388">
    <property type="entry name" value="WH-like_DNA-bd_sf"/>
</dbReference>
<evidence type="ECO:0000256" key="4">
    <source>
        <dbReference type="ARBA" id="ARBA00021148"/>
    </source>
</evidence>
<dbReference type="Proteomes" id="UP001205531">
    <property type="component" value="Unassembled WGS sequence"/>
</dbReference>
<dbReference type="Proteomes" id="UP000442105">
    <property type="component" value="Unassembled WGS sequence"/>
</dbReference>
<dbReference type="PANTHER" id="PTHR34471:SF1">
    <property type="entry name" value="ARGININE REPRESSOR"/>
    <property type="match status" value="1"/>
</dbReference>
<reference evidence="19 20" key="2">
    <citation type="submission" date="2019-09" db="EMBL/GenBank/DDBJ databases">
        <title>Distinct polysaccharide growth profiles of human intestinal Prevotella copri isolates.</title>
        <authorList>
            <person name="Fehlner-Peach H."/>
            <person name="Magnabosco C."/>
            <person name="Raghavan V."/>
            <person name="Scher J.U."/>
            <person name="Tett A."/>
            <person name="Cox L.M."/>
            <person name="Gottsegen C."/>
            <person name="Watters A."/>
            <person name="Wiltshire- Gordon J.D."/>
            <person name="Segata N."/>
            <person name="Bonneau R."/>
            <person name="Littman D.R."/>
        </authorList>
    </citation>
    <scope>NUCLEOTIDE SEQUENCE [LARGE SCALE GENOMIC DNA]</scope>
    <source>
        <strain evidence="19">iA624</strain>
        <strain evidence="15">IA624</strain>
        <strain evidence="21">iAA917</strain>
        <strain evidence="16">IAA917</strain>
        <strain evidence="14">IAQ1179</strain>
        <strain evidence="20">iAQ1179</strain>
    </source>
</reference>
<dbReference type="EMBL" id="NMPZ01000017">
    <property type="protein sequence ID" value="OXL43454.1"/>
    <property type="molecule type" value="Genomic_DNA"/>
</dbReference>
<dbReference type="Proteomes" id="UP000405805">
    <property type="component" value="Unassembled WGS sequence"/>
</dbReference>
<dbReference type="SUPFAM" id="SSF55252">
    <property type="entry name" value="C-terminal domain of arginine repressor"/>
    <property type="match status" value="1"/>
</dbReference>
<dbReference type="PRINTS" id="PR01467">
    <property type="entry name" value="ARGREPRESSOR"/>
</dbReference>
<dbReference type="OrthoDB" id="9807089at2"/>
<feature type="domain" description="Arginine repressor C-terminal" evidence="11">
    <location>
        <begin position="87"/>
        <end position="150"/>
    </location>
</feature>
<dbReference type="NCBIfam" id="TIGR01529">
    <property type="entry name" value="argR_whole"/>
    <property type="match status" value="1"/>
</dbReference>
<evidence type="ECO:0000259" key="11">
    <source>
        <dbReference type="Pfam" id="PF02863"/>
    </source>
</evidence>
<keyword evidence="8 9" id="KW-0804">Transcription</keyword>
<evidence type="ECO:0000313" key="17">
    <source>
        <dbReference type="EMBL" id="OXL43454.1"/>
    </source>
</evidence>
<keyword evidence="6 9" id="KW-0805">Transcription regulation</keyword>
<evidence type="ECO:0000313" key="12">
    <source>
        <dbReference type="EMBL" id="MCP9563403.1"/>
    </source>
</evidence>
<dbReference type="UniPathway" id="UPA00068"/>
<evidence type="ECO:0000313" key="21">
    <source>
        <dbReference type="Proteomes" id="UP000477980"/>
    </source>
</evidence>
<evidence type="ECO:0000259" key="10">
    <source>
        <dbReference type="Pfam" id="PF01316"/>
    </source>
</evidence>
<evidence type="ECO:0000256" key="3">
    <source>
        <dbReference type="ARBA" id="ARBA00008316"/>
    </source>
</evidence>
<dbReference type="EMBL" id="VZAH01000093">
    <property type="protein sequence ID" value="MQP14679.1"/>
    <property type="molecule type" value="Genomic_DNA"/>
</dbReference>
<dbReference type="GO" id="GO:0005737">
    <property type="term" value="C:cytoplasm"/>
    <property type="evidence" value="ECO:0007669"/>
    <property type="project" value="UniProtKB-SubCell"/>
</dbReference>
<dbReference type="EMBL" id="VZBP01000013">
    <property type="protein sequence ID" value="MQO08369.1"/>
    <property type="molecule type" value="Genomic_DNA"/>
</dbReference>
<comment type="subcellular location">
    <subcellularLocation>
        <location evidence="1 9">Cytoplasm</location>
    </subcellularLocation>
</comment>
<dbReference type="InterPro" id="IPR001669">
    <property type="entry name" value="Arg_repress"/>
</dbReference>
<reference evidence="13" key="4">
    <citation type="submission" date="2022-11" db="EMBL/GenBank/DDBJ databases">
        <title>Genomic repertoires linked with pathogenic potency of arthritogenic Prevotella copri isolated from the gut of rheumatoid arthritis patients.</title>
        <authorList>
            <person name="Nii T."/>
            <person name="Maeda Y."/>
            <person name="Motooka D."/>
            <person name="Naito M."/>
            <person name="Matsumoto Y."/>
            <person name="Ogawa T."/>
            <person name="Oguro-Igashira E."/>
            <person name="Kishikawa T."/>
            <person name="Yamashita M."/>
            <person name="Koizumi S."/>
            <person name="Kurakawa T."/>
            <person name="Okumura R."/>
            <person name="Kayama H."/>
            <person name="Murakami M."/>
            <person name="Sakaguchi T."/>
            <person name="Das B."/>
            <person name="Nakamura S."/>
            <person name="Okada Y."/>
            <person name="Kumanogoh A."/>
            <person name="Takeda K."/>
        </authorList>
    </citation>
    <scope>NUCLEOTIDE SEQUENCE</scope>
    <source>
        <strain evidence="13">F3-75</strain>
    </source>
</reference>
<dbReference type="GO" id="GO:0003700">
    <property type="term" value="F:DNA-binding transcription factor activity"/>
    <property type="evidence" value="ECO:0007669"/>
    <property type="project" value="UniProtKB-UniRule"/>
</dbReference>
<dbReference type="InterPro" id="IPR036390">
    <property type="entry name" value="WH_DNA-bd_sf"/>
</dbReference>
<dbReference type="Proteomes" id="UP000215155">
    <property type="component" value="Unassembled WGS sequence"/>
</dbReference>
<accession>A0A229I3L7</accession>
<dbReference type="PANTHER" id="PTHR34471">
    <property type="entry name" value="ARGININE REPRESSOR"/>
    <property type="match status" value="1"/>
</dbReference>
<dbReference type="AlphaFoldDB" id="A0A229I3L7"/>
<evidence type="ECO:0000256" key="5">
    <source>
        <dbReference type="ARBA" id="ARBA00022490"/>
    </source>
</evidence>
<evidence type="ECO:0000313" key="13">
    <source>
        <dbReference type="EMBL" id="MCW4128856.1"/>
    </source>
</evidence>
<dbReference type="InterPro" id="IPR036251">
    <property type="entry name" value="Arg_repress_C_sf"/>
</dbReference>
<dbReference type="GO" id="GO:0003677">
    <property type="term" value="F:DNA binding"/>
    <property type="evidence" value="ECO:0007669"/>
    <property type="project" value="UniProtKB-KW"/>
</dbReference>
<dbReference type="HAMAP" id="MF_00173">
    <property type="entry name" value="Arg_repressor"/>
    <property type="match status" value="1"/>
</dbReference>
<keyword evidence="9" id="KW-0055">Arginine biosynthesis</keyword>
<reference evidence="12" key="3">
    <citation type="submission" date="2022-07" db="EMBL/GenBank/DDBJ databases">
        <title>Prevotella copri.</title>
        <authorList>
            <person name="Yang C."/>
        </authorList>
    </citation>
    <scope>NUCLEOTIDE SEQUENCE</scope>
    <source>
        <strain evidence="12">HF2107</strain>
    </source>
</reference>
<dbReference type="EMBL" id="JANDWZ010000003">
    <property type="protein sequence ID" value="MCP9563403.1"/>
    <property type="molecule type" value="Genomic_DNA"/>
</dbReference>
<sequence>MKVKNNRLEALKMLISSQELSSQEQLLQALHKEGFEITQATLSRDLKLLKVAKAASSSGKYAYVLPNDALYKRVTHPMSISKMGLSTGFQSINFSGNMVVIKTRPGYASSIAYNIDNSDIPQILGTIAGDDTIFLVKKKGTTEEEIIDILSEVIPELNHRY</sequence>
<comment type="similarity">
    <text evidence="3 9">Belongs to the ArgR family.</text>
</comment>
<keyword evidence="5 9" id="KW-0963">Cytoplasm</keyword>
<organism evidence="16 21">
    <name type="scientific">Segatella copri</name>
    <dbReference type="NCBI Taxonomy" id="165179"/>
    <lineage>
        <taxon>Bacteria</taxon>
        <taxon>Pseudomonadati</taxon>
        <taxon>Bacteroidota</taxon>
        <taxon>Bacteroidia</taxon>
        <taxon>Bacteroidales</taxon>
        <taxon>Prevotellaceae</taxon>
        <taxon>Segatella</taxon>
    </lineage>
</organism>
<feature type="domain" description="Arginine repressor DNA-binding" evidence="10">
    <location>
        <begin position="4"/>
        <end position="68"/>
    </location>
</feature>
<dbReference type="Proteomes" id="UP000477980">
    <property type="component" value="Unassembled WGS sequence"/>
</dbReference>
<dbReference type="Pfam" id="PF01316">
    <property type="entry name" value="Arg_repressor"/>
    <property type="match status" value="1"/>
</dbReference>
<name>A0A229I3L7_9BACT</name>
<keyword evidence="7 9" id="KW-0238">DNA-binding</keyword>
<evidence type="ECO:0000313" key="20">
    <source>
        <dbReference type="Proteomes" id="UP000442105"/>
    </source>
</evidence>
<evidence type="ECO:0000256" key="6">
    <source>
        <dbReference type="ARBA" id="ARBA00023015"/>
    </source>
</evidence>
<dbReference type="GO" id="GO:0034618">
    <property type="term" value="F:arginine binding"/>
    <property type="evidence" value="ECO:0007669"/>
    <property type="project" value="InterPro"/>
</dbReference>
<dbReference type="Gene3D" id="1.10.10.10">
    <property type="entry name" value="Winged helix-like DNA-binding domain superfamily/Winged helix DNA-binding domain"/>
    <property type="match status" value="1"/>
</dbReference>
<keyword evidence="9" id="KW-0028">Amino-acid biosynthesis</keyword>
<evidence type="ECO:0000256" key="7">
    <source>
        <dbReference type="ARBA" id="ARBA00023125"/>
    </source>
</evidence>
<comment type="caution">
    <text evidence="16">The sequence shown here is derived from an EMBL/GenBank/DDBJ whole genome shotgun (WGS) entry which is preliminary data.</text>
</comment>
<evidence type="ECO:0000313" key="14">
    <source>
        <dbReference type="EMBL" id="MQN13469.1"/>
    </source>
</evidence>
<reference evidence="17 18" key="1">
    <citation type="submission" date="2017-07" db="EMBL/GenBank/DDBJ databases">
        <title>Draft genome sequence of Prevotella copri isolated from the gut of healthy adult Indian.</title>
        <authorList>
            <person name="Das B."/>
            <person name="Bag S."/>
            <person name="Ghosh T.S."/>
        </authorList>
    </citation>
    <scope>NUCLEOTIDE SEQUENCE [LARGE SCALE GENOMIC DNA]</scope>
    <source>
        <strain evidence="17 18">Indica</strain>
    </source>
</reference>
<dbReference type="InterPro" id="IPR020900">
    <property type="entry name" value="Arg_repress_DNA-bd"/>
</dbReference>
<dbReference type="Proteomes" id="UP001209344">
    <property type="component" value="Unassembled WGS sequence"/>
</dbReference>
<evidence type="ECO:0000256" key="2">
    <source>
        <dbReference type="ARBA" id="ARBA00005040"/>
    </source>
</evidence>
<evidence type="ECO:0000313" key="15">
    <source>
        <dbReference type="EMBL" id="MQO08369.1"/>
    </source>
</evidence>
<comment type="pathway">
    <text evidence="2 9">Amino-acid biosynthesis; L-arginine biosynthesis [regulation].</text>
</comment>
<evidence type="ECO:0000256" key="1">
    <source>
        <dbReference type="ARBA" id="ARBA00004496"/>
    </source>
</evidence>
<proteinExistence type="inferred from homology"/>
<dbReference type="RefSeq" id="WP_089544439.1">
    <property type="nucleotide sequence ID" value="NZ_CABOGV010000010.1"/>
</dbReference>
<dbReference type="GO" id="GO:0051259">
    <property type="term" value="P:protein complex oligomerization"/>
    <property type="evidence" value="ECO:0007669"/>
    <property type="project" value="InterPro"/>
</dbReference>
<gene>
    <name evidence="9 16" type="primary">argR</name>
    <name evidence="17" type="ORF">CFT61_10825</name>
    <name evidence="16" type="ORF">F7D25_09730</name>
    <name evidence="15" type="ORF">F7D57_01240</name>
    <name evidence="14" type="ORF">F7D95_11800</name>
    <name evidence="12" type="ORF">NNC64_02285</name>
    <name evidence="13" type="ORF">ONT16_11460</name>
</gene>
<evidence type="ECO:0000256" key="8">
    <source>
        <dbReference type="ARBA" id="ARBA00023163"/>
    </source>
</evidence>
<comment type="function">
    <text evidence="9">Regulates arginine biosynthesis genes.</text>
</comment>
<dbReference type="EMBL" id="JAPDVK010000003">
    <property type="protein sequence ID" value="MCW4128856.1"/>
    <property type="molecule type" value="Genomic_DNA"/>
</dbReference>
<protein>
    <recommendedName>
        <fullName evidence="4 9">Arginine repressor</fullName>
    </recommendedName>
</protein>
<dbReference type="Gene3D" id="3.30.1360.40">
    <property type="match status" value="1"/>
</dbReference>
<evidence type="ECO:0000313" key="16">
    <source>
        <dbReference type="EMBL" id="MQP14679.1"/>
    </source>
</evidence>
<evidence type="ECO:0000313" key="18">
    <source>
        <dbReference type="Proteomes" id="UP000215155"/>
    </source>
</evidence>
<dbReference type="EMBL" id="VZCW01000302">
    <property type="protein sequence ID" value="MQN13469.1"/>
    <property type="molecule type" value="Genomic_DNA"/>
</dbReference>
<dbReference type="GO" id="GO:1900079">
    <property type="term" value="P:regulation of arginine biosynthetic process"/>
    <property type="evidence" value="ECO:0007669"/>
    <property type="project" value="UniProtKB-UniRule"/>
</dbReference>
<dbReference type="SUPFAM" id="SSF46785">
    <property type="entry name" value="Winged helix' DNA-binding domain"/>
    <property type="match status" value="1"/>
</dbReference>
<keyword evidence="9" id="KW-0678">Repressor</keyword>
<dbReference type="InterPro" id="IPR020899">
    <property type="entry name" value="Arg_repress_C"/>
</dbReference>